<accession>A0A1I7WC35</accession>
<keyword evidence="19" id="KW-1185">Reference proteome</keyword>
<evidence type="ECO:0000256" key="12">
    <source>
        <dbReference type="ARBA" id="ARBA00034808"/>
    </source>
</evidence>
<evidence type="ECO:0000256" key="11">
    <source>
        <dbReference type="ARBA" id="ARBA00034617"/>
    </source>
</evidence>
<keyword evidence="6" id="KW-0067">ATP-binding</keyword>
<proteinExistence type="inferred from homology"/>
<keyword evidence="16" id="KW-0812">Transmembrane</keyword>
<evidence type="ECO:0000256" key="8">
    <source>
        <dbReference type="ARBA" id="ARBA00023125"/>
    </source>
</evidence>
<dbReference type="SMART" id="SM00980">
    <property type="entry name" value="THAP"/>
    <property type="match status" value="1"/>
</dbReference>
<dbReference type="SUPFAM" id="SSF52540">
    <property type="entry name" value="P-loop containing nucleoside triphosphate hydrolases"/>
    <property type="match status" value="1"/>
</dbReference>
<dbReference type="SMART" id="SM00490">
    <property type="entry name" value="HELICc"/>
    <property type="match status" value="1"/>
</dbReference>
<comment type="similarity">
    <text evidence="2">Belongs to the helicase family. RecQ subfamily.</text>
</comment>
<dbReference type="Pfam" id="PF09382">
    <property type="entry name" value="RQC"/>
    <property type="match status" value="1"/>
</dbReference>
<name>A0A1I7WC35_HETBA</name>
<dbReference type="InterPro" id="IPR036388">
    <property type="entry name" value="WH-like_DNA-bd_sf"/>
</dbReference>
<feature type="compositionally biased region" description="Basic and acidic residues" evidence="15">
    <location>
        <begin position="20"/>
        <end position="30"/>
    </location>
</feature>
<keyword evidence="16" id="KW-0472">Membrane</keyword>
<protein>
    <recommendedName>
        <fullName evidence="12">DNA 3'-5' helicase</fullName>
        <ecNumber evidence="12">5.6.2.4</ecNumber>
    </recommendedName>
    <alternativeName>
        <fullName evidence="13">DNA 3'-5' helicase BLM</fullName>
    </alternativeName>
</protein>
<evidence type="ECO:0000256" key="15">
    <source>
        <dbReference type="SAM" id="MobiDB-lite"/>
    </source>
</evidence>
<dbReference type="GO" id="GO:0009378">
    <property type="term" value="F:four-way junction helicase activity"/>
    <property type="evidence" value="ECO:0007669"/>
    <property type="project" value="TreeGrafter"/>
</dbReference>
<feature type="domain" description="HRDC" evidence="17">
    <location>
        <begin position="1474"/>
        <end position="1555"/>
    </location>
</feature>
<dbReference type="SUPFAM" id="SSF50729">
    <property type="entry name" value="PH domain-like"/>
    <property type="match status" value="1"/>
</dbReference>
<dbReference type="FunFam" id="1.10.10.10:FF:000878">
    <property type="entry name" value="ATP-dependent DNA helicase"/>
    <property type="match status" value="1"/>
</dbReference>
<dbReference type="Pfam" id="PF00271">
    <property type="entry name" value="Helicase_C"/>
    <property type="match status" value="1"/>
</dbReference>
<dbReference type="CDD" id="cd18794">
    <property type="entry name" value="SF2_C_RecQ"/>
    <property type="match status" value="1"/>
</dbReference>
<keyword evidence="7" id="KW-0862">Zinc</keyword>
<dbReference type="Proteomes" id="UP000095283">
    <property type="component" value="Unplaced"/>
</dbReference>
<keyword evidence="10" id="KW-0539">Nucleus</keyword>
<feature type="domain" description="Helicase C-terminal" evidence="18">
    <location>
        <begin position="1166"/>
        <end position="1314"/>
    </location>
</feature>
<dbReference type="SMART" id="SM00341">
    <property type="entry name" value="HRDC"/>
    <property type="match status" value="1"/>
</dbReference>
<dbReference type="SMART" id="SM00956">
    <property type="entry name" value="RQC"/>
    <property type="match status" value="1"/>
</dbReference>
<dbReference type="GO" id="GO:0043138">
    <property type="term" value="F:3'-5' DNA helicase activity"/>
    <property type="evidence" value="ECO:0007669"/>
    <property type="project" value="UniProtKB-EC"/>
</dbReference>
<dbReference type="PANTHER" id="PTHR13710:SF153">
    <property type="entry name" value="RECQ-LIKE DNA HELICASE BLM"/>
    <property type="match status" value="1"/>
</dbReference>
<keyword evidence="14" id="KW-0175">Coiled coil</keyword>
<comment type="cofactor">
    <cofactor evidence="1">
        <name>Zn(2+)</name>
        <dbReference type="ChEBI" id="CHEBI:29105"/>
    </cofactor>
</comment>
<evidence type="ECO:0000256" key="3">
    <source>
        <dbReference type="ARBA" id="ARBA00022723"/>
    </source>
</evidence>
<dbReference type="GO" id="GO:0008270">
    <property type="term" value="F:zinc ion binding"/>
    <property type="evidence" value="ECO:0007669"/>
    <property type="project" value="UniProtKB-KW"/>
</dbReference>
<dbReference type="InterPro" id="IPR044876">
    <property type="entry name" value="HRDC_dom_sf"/>
</dbReference>
<dbReference type="PROSITE" id="PS50967">
    <property type="entry name" value="HRDC"/>
    <property type="match status" value="1"/>
</dbReference>
<keyword evidence="8" id="KW-0238">DNA-binding</keyword>
<keyword evidence="4" id="KW-0863">Zinc-finger</keyword>
<dbReference type="Gene3D" id="2.30.29.30">
    <property type="entry name" value="Pleckstrin-homology domain (PH domain)/Phosphotyrosine-binding domain (PTB)"/>
    <property type="match status" value="1"/>
</dbReference>
<dbReference type="NCBIfam" id="TIGR00614">
    <property type="entry name" value="recQ_fam"/>
    <property type="match status" value="1"/>
</dbReference>
<keyword evidence="16" id="KW-1133">Transmembrane helix</keyword>
<evidence type="ECO:0000256" key="5">
    <source>
        <dbReference type="ARBA" id="ARBA00022801"/>
    </source>
</evidence>
<reference evidence="20" key="1">
    <citation type="submission" date="2016-11" db="UniProtKB">
        <authorList>
            <consortium name="WormBaseParasite"/>
        </authorList>
    </citation>
    <scope>IDENTIFICATION</scope>
</reference>
<dbReference type="GO" id="GO:0006260">
    <property type="term" value="P:DNA replication"/>
    <property type="evidence" value="ECO:0007669"/>
    <property type="project" value="InterPro"/>
</dbReference>
<dbReference type="InterPro" id="IPR036390">
    <property type="entry name" value="WH_DNA-bd_sf"/>
</dbReference>
<dbReference type="Gene3D" id="1.10.150.80">
    <property type="entry name" value="HRDC domain"/>
    <property type="match status" value="1"/>
</dbReference>
<feature type="compositionally biased region" description="Polar residues" evidence="15">
    <location>
        <begin position="31"/>
        <end position="44"/>
    </location>
</feature>
<evidence type="ECO:0000259" key="17">
    <source>
        <dbReference type="PROSITE" id="PS50967"/>
    </source>
</evidence>
<feature type="region of interest" description="Disordered" evidence="15">
    <location>
        <begin position="20"/>
        <end position="45"/>
    </location>
</feature>
<comment type="catalytic activity">
    <reaction evidence="11">
        <text>Couples ATP hydrolysis with the unwinding of duplex DNA by translocating in the 3'-5' direction.</text>
        <dbReference type="EC" id="5.6.2.4"/>
    </reaction>
</comment>
<evidence type="ECO:0000256" key="6">
    <source>
        <dbReference type="ARBA" id="ARBA00022806"/>
    </source>
</evidence>
<dbReference type="EC" id="5.6.2.4" evidence="12"/>
<dbReference type="InterPro" id="IPR006612">
    <property type="entry name" value="THAP_Znf"/>
</dbReference>
<dbReference type="Gene3D" id="1.10.10.10">
    <property type="entry name" value="Winged helix-like DNA-binding domain superfamily/Winged helix DNA-binding domain"/>
    <property type="match status" value="1"/>
</dbReference>
<dbReference type="GO" id="GO:0005694">
    <property type="term" value="C:chromosome"/>
    <property type="evidence" value="ECO:0007669"/>
    <property type="project" value="TreeGrafter"/>
</dbReference>
<dbReference type="InterPro" id="IPR004589">
    <property type="entry name" value="DNA_helicase_ATP-dep_RecQ"/>
</dbReference>
<evidence type="ECO:0000256" key="10">
    <source>
        <dbReference type="ARBA" id="ARBA00023242"/>
    </source>
</evidence>
<keyword evidence="9" id="KW-0413">Isomerase</keyword>
<dbReference type="InterPro" id="IPR027417">
    <property type="entry name" value="P-loop_NTPase"/>
</dbReference>
<dbReference type="PROSITE" id="PS51194">
    <property type="entry name" value="HELICASE_CTER"/>
    <property type="match status" value="1"/>
</dbReference>
<evidence type="ECO:0000256" key="16">
    <source>
        <dbReference type="SAM" id="Phobius"/>
    </source>
</evidence>
<dbReference type="InterPro" id="IPR011993">
    <property type="entry name" value="PH-like_dom_sf"/>
</dbReference>
<dbReference type="InterPro" id="IPR018982">
    <property type="entry name" value="RQC_domain"/>
</dbReference>
<sequence length="2043" mass="230645">MECILENADKIMERVLGKIETGESNDRKENSISTTDDSAISNSPIDLKMQDGASPLKWTSKILTSKTNLGEMLRENNVDGDLDDKASLETEGKKNRSAQKARFSALAEEYENFEVDSNHQSFYMKPKEAFMKGTSPRLSVGEVASLKLDSVQEESRRIRFAYPLAATSVWDDDSAMYSTIIFTKEDQENMSSDEYGAHTFMKKLRCVHQSHLILLLHLHQIWLKRRSLLENQWSQNFHSSEPQTEDSKTVVSKWAVIDSVKAKTIAFQQKLDNTHIKIPTPKSVAGVQFHDSVTPSCPVGIQTQWRGGNNTPVICSNPAQLTKVNIRANNLKNLKNRWEETNSAVKMVTSVTNISPPRSAKKKFLECSQSSSPVAKSLRYEQEDLFENAESSQQNTKKSLNLDIVSHKDISHTNETGMAEEYSADNEVSSDEMDMSQNVSRFIDKAFDFMDRSPTKSFETPCTTTQEEFTSLMNDTSSENVMENHSTLVTSNTALIDQETNDSSGNAIVYFCFLACRLPYTVSFYRKRLREKRVEDGSCQKIELTSNIANIPTQHVIGGVHQEEDKVDIENNKATLEREITVQQQRIAQASRALRYCKEQLEFRGSREEVDAQRALLIATETRRALIFEIEKLNREEIKRFGALEFNHYLTLKNLPPDFVCTLEVYGLRTRREQISHEEKYRLKGTAGRSKAQKMSTLASGGGPLAVVDPSFQLIGRLSLDIQSASRKMFTLQDPLHPLDGGIMVKIKKYATDKTNLSHRGFLSMYQRTKEGLGSWTRYWCVLNCGEMKFWRSPEDDANNKEIGHVQRQGCVKPEMEKLRVMLAADTKNDLQVWLDMINQTARHLLMWDRHSSLAKLVLSAVVVIPYGITIIFILLIQIASMSLVKETYNAVRSRERISFGGFRFVIPSESFAVPKFACCEGKHDGVIEEDRCNFDNSFNLANCANEVQNLIGRNPSFERITSIPFPVEKEMDFSELQELSDSRREQNSKNTAGSHATTASVNDGTTLHKSIISEDKPIGDIVVESDSEEIIFRDYSSDNILLDVTVNMHGQFRGFLKDDGDQFDNDIVILIELLVKKNYAQFLILYLFRESILSTFYVPDYTKLCSLRRDYGTPKVPIIALTATATPKIVTDTRDHLSIPNSKLFISSFVRTNLKYDLIPKASKTLISVVEKMKQLYPGKSGIIYCLSRKECETVASSLIKAGMSADVYHAGLADKARIDVQHRWLANRVDVICATIAFGMGIDKPDVRFVIHFSLPKSIEGYYQETGRAGRDGLPSYCLMLYSYQDSIRLRRMIEGGLFYISRYTTHKLVVGRYKKNPSSIRLFDVSEEARLVLTAMSRMNNITLRYLAELYRGQMIKKNSEQAMRLGHNSLPFFGRGNGMSEQDALRFMRKLVVEGYILERIYTTKFENTVAYAELTDKGRGVSTGHITSKVYLHITTGDSRRKSSSIEMINMNAVSEAQALKEKHMVKHGDVFTRCLRALTDVISEMAEQARLPGPYSILSREGIEQIAALLPRTNSDLLQADTMTAGKVDRYGAKIMTTLKPFWKEVDECDEAEMRKQLERLKKSEEVMGGFAPAPHSIVPPLSSLGDNRKFAPRFGRGGATKGRVIRATPKLRKKTSGGSQQSSVFYLYVILCIYLLFYDGQTDFHSNGSDWRSITLPHCIISVRKAAGYVEKFDPIATWRGNDTCGEYQMPKCVISVKKRAFSTCSEEILYNPSNKYARGYSLEMEEEKLGEEYRSFTCRTNPNTAFSSQQSDTAIIQLTPKSAERTCCCAYCGKFTKHAVRFTKVGSKRRRHVHITKIATGVLYLCRAHFSASDFQLVSGRVRLNPQAIPVPNSNCPDDPMTDDIDGHSDDDAIKELGITENQVSTKDITQSIVHTLPIVSEPSTHVTQFMKPSTSNPWSFYPNMLDVNSNYMGMSGYMNFPMSLSMAPIMSFSRDLNGIQQLEQQMLAQRMSIPLQPNIGALLRGDVIQPISGPFSACISDISQLNNEYLSNEVDSQLETDGVLAEQITHANSLHTVYTFNSSLLCIGNYNNYF</sequence>
<dbReference type="InterPro" id="IPR001650">
    <property type="entry name" value="Helicase_C-like"/>
</dbReference>
<dbReference type="Pfam" id="PF00570">
    <property type="entry name" value="HRDC"/>
    <property type="match status" value="1"/>
</dbReference>
<feature type="transmembrane region" description="Helical" evidence="16">
    <location>
        <begin position="857"/>
        <end position="880"/>
    </location>
</feature>
<keyword evidence="5" id="KW-0378">Hydrolase</keyword>
<feature type="region of interest" description="Disordered" evidence="15">
    <location>
        <begin position="981"/>
        <end position="1002"/>
    </location>
</feature>
<evidence type="ECO:0000256" key="4">
    <source>
        <dbReference type="ARBA" id="ARBA00022771"/>
    </source>
</evidence>
<dbReference type="Gene3D" id="3.40.50.300">
    <property type="entry name" value="P-loop containing nucleotide triphosphate hydrolases"/>
    <property type="match status" value="2"/>
</dbReference>
<evidence type="ECO:0000259" key="18">
    <source>
        <dbReference type="PROSITE" id="PS51194"/>
    </source>
</evidence>
<evidence type="ECO:0000313" key="20">
    <source>
        <dbReference type="WBParaSite" id="Hba_02271"/>
    </source>
</evidence>
<dbReference type="GO" id="GO:0005634">
    <property type="term" value="C:nucleus"/>
    <property type="evidence" value="ECO:0007669"/>
    <property type="project" value="TreeGrafter"/>
</dbReference>
<dbReference type="GO" id="GO:0016787">
    <property type="term" value="F:hydrolase activity"/>
    <property type="evidence" value="ECO:0007669"/>
    <property type="project" value="UniProtKB-KW"/>
</dbReference>
<evidence type="ECO:0000256" key="14">
    <source>
        <dbReference type="SAM" id="Coils"/>
    </source>
</evidence>
<dbReference type="Pfam" id="PF08174">
    <property type="entry name" value="Anillin"/>
    <property type="match status" value="1"/>
</dbReference>
<dbReference type="GO" id="GO:0005737">
    <property type="term" value="C:cytoplasm"/>
    <property type="evidence" value="ECO:0007669"/>
    <property type="project" value="TreeGrafter"/>
</dbReference>
<dbReference type="FunFam" id="3.40.50.300:FF:000156">
    <property type="entry name" value="ATP-dependent DNA helicase recQ"/>
    <property type="match status" value="1"/>
</dbReference>
<dbReference type="SUPFAM" id="SSF47819">
    <property type="entry name" value="HRDC-like"/>
    <property type="match status" value="1"/>
</dbReference>
<dbReference type="InterPro" id="IPR012966">
    <property type="entry name" value="AHD"/>
</dbReference>
<evidence type="ECO:0000256" key="13">
    <source>
        <dbReference type="ARBA" id="ARBA00044542"/>
    </source>
</evidence>
<feature type="coiled-coil region" evidence="14">
    <location>
        <begin position="566"/>
        <end position="593"/>
    </location>
</feature>
<keyword evidence="6" id="KW-0347">Helicase</keyword>
<evidence type="ECO:0000256" key="1">
    <source>
        <dbReference type="ARBA" id="ARBA00001947"/>
    </source>
</evidence>
<dbReference type="InterPro" id="IPR010997">
    <property type="entry name" value="HRDC-like_sf"/>
</dbReference>
<dbReference type="GO" id="GO:0000166">
    <property type="term" value="F:nucleotide binding"/>
    <property type="evidence" value="ECO:0007669"/>
    <property type="project" value="InterPro"/>
</dbReference>
<dbReference type="PANTHER" id="PTHR13710">
    <property type="entry name" value="DNA HELICASE RECQ FAMILY MEMBER"/>
    <property type="match status" value="1"/>
</dbReference>
<dbReference type="GO" id="GO:0003677">
    <property type="term" value="F:DNA binding"/>
    <property type="evidence" value="ECO:0007669"/>
    <property type="project" value="UniProtKB-KW"/>
</dbReference>
<feature type="compositionally biased region" description="Polar residues" evidence="15">
    <location>
        <begin position="989"/>
        <end position="1002"/>
    </location>
</feature>
<dbReference type="InterPro" id="IPR002121">
    <property type="entry name" value="HRDC_dom"/>
</dbReference>
<evidence type="ECO:0000313" key="19">
    <source>
        <dbReference type="Proteomes" id="UP000095283"/>
    </source>
</evidence>
<keyword evidence="3" id="KW-0479">Metal-binding</keyword>
<dbReference type="GO" id="GO:0000724">
    <property type="term" value="P:double-strand break repair via homologous recombination"/>
    <property type="evidence" value="ECO:0007669"/>
    <property type="project" value="TreeGrafter"/>
</dbReference>
<dbReference type="FunFam" id="1.10.150.80:FF:000019">
    <property type="entry name" value="ATP-dependent DNA helicase"/>
    <property type="match status" value="1"/>
</dbReference>
<evidence type="ECO:0000256" key="7">
    <source>
        <dbReference type="ARBA" id="ARBA00022833"/>
    </source>
</evidence>
<evidence type="ECO:0000256" key="9">
    <source>
        <dbReference type="ARBA" id="ARBA00023235"/>
    </source>
</evidence>
<keyword evidence="6" id="KW-0547">Nucleotide-binding</keyword>
<dbReference type="WBParaSite" id="Hba_02271">
    <property type="protein sequence ID" value="Hba_02271"/>
    <property type="gene ID" value="Hba_02271"/>
</dbReference>
<organism evidence="19 20">
    <name type="scientific">Heterorhabditis bacteriophora</name>
    <name type="common">Entomopathogenic nematode worm</name>
    <dbReference type="NCBI Taxonomy" id="37862"/>
    <lineage>
        <taxon>Eukaryota</taxon>
        <taxon>Metazoa</taxon>
        <taxon>Ecdysozoa</taxon>
        <taxon>Nematoda</taxon>
        <taxon>Chromadorea</taxon>
        <taxon>Rhabditida</taxon>
        <taxon>Rhabditina</taxon>
        <taxon>Rhabditomorpha</taxon>
        <taxon>Strongyloidea</taxon>
        <taxon>Heterorhabditidae</taxon>
        <taxon>Heterorhabditis</taxon>
    </lineage>
</organism>
<dbReference type="SUPFAM" id="SSF46785">
    <property type="entry name" value="Winged helix' DNA-binding domain"/>
    <property type="match status" value="1"/>
</dbReference>
<feature type="transmembrane region" description="Helical" evidence="16">
    <location>
        <begin position="507"/>
        <end position="525"/>
    </location>
</feature>
<evidence type="ECO:0000256" key="2">
    <source>
        <dbReference type="ARBA" id="ARBA00005446"/>
    </source>
</evidence>